<name>A0A3G5A6V1_9VIRU</name>
<gene>
    <name evidence="1" type="ORF">Harvfovirus87_2</name>
</gene>
<sequence>MGDVYASSPMGGGFRWQMNRWPLSPSANGYYDPENVPFGSPVRAPDGTFSPASSVDGSVTPLATPVAPAPAPAPAPAVKAFAPAVESKIPGQFALICQIDRFNQIDEVVSFHNKDVVRLAKQLGLDDGDVNAESYGISKLIVDAAIMLKPDDMKELKLLSAVGMGIIFISEESESAMAGIRGRMIELGFEDAVVLCSAGKPMGPFVKEKCPNIKTGLAFVLCKSIDMLKTFIGAKAYMTERIVLMKLGA</sequence>
<proteinExistence type="predicted"/>
<accession>A0A3G5A6V1</accession>
<protein>
    <submittedName>
        <fullName evidence="1">Uncharacterized protein</fullName>
    </submittedName>
</protein>
<evidence type="ECO:0000313" key="1">
    <source>
        <dbReference type="EMBL" id="AYV81961.1"/>
    </source>
</evidence>
<organism evidence="1">
    <name type="scientific">Harvfovirus sp</name>
    <dbReference type="NCBI Taxonomy" id="2487768"/>
    <lineage>
        <taxon>Viruses</taxon>
        <taxon>Varidnaviria</taxon>
        <taxon>Bamfordvirae</taxon>
        <taxon>Nucleocytoviricota</taxon>
        <taxon>Megaviricetes</taxon>
        <taxon>Imitervirales</taxon>
        <taxon>Mimiviridae</taxon>
        <taxon>Klosneuvirinae</taxon>
    </lineage>
</organism>
<dbReference type="EMBL" id="MK072329">
    <property type="protein sequence ID" value="AYV81961.1"/>
    <property type="molecule type" value="Genomic_DNA"/>
</dbReference>
<reference evidence="1" key="1">
    <citation type="submission" date="2018-10" db="EMBL/GenBank/DDBJ databases">
        <title>Hidden diversity of soil giant viruses.</title>
        <authorList>
            <person name="Schulz F."/>
            <person name="Alteio L."/>
            <person name="Goudeau D."/>
            <person name="Ryan E.M."/>
            <person name="Malmstrom R.R."/>
            <person name="Blanchard J."/>
            <person name="Woyke T."/>
        </authorList>
    </citation>
    <scope>NUCLEOTIDE SEQUENCE</scope>
    <source>
        <strain evidence="1">HAV1</strain>
    </source>
</reference>